<dbReference type="Pfam" id="PF04143">
    <property type="entry name" value="Sulf_transp"/>
    <property type="match status" value="1"/>
</dbReference>
<keyword evidence="5 8" id="KW-0812">Transmembrane</keyword>
<name>A0A4Y7SXT0_COPMI</name>
<evidence type="ECO:0000256" key="1">
    <source>
        <dbReference type="ARBA" id="ARBA00004429"/>
    </source>
</evidence>
<dbReference type="EMBL" id="QPFP01000047">
    <property type="protein sequence ID" value="TEB26652.1"/>
    <property type="molecule type" value="Genomic_DNA"/>
</dbReference>
<keyword evidence="7 8" id="KW-0472">Membrane</keyword>
<dbReference type="AlphaFoldDB" id="A0A4Y7SXT0"/>
<organism evidence="9 10">
    <name type="scientific">Coprinellus micaceus</name>
    <name type="common">Glistening ink-cap mushroom</name>
    <name type="synonym">Coprinus micaceus</name>
    <dbReference type="NCBI Taxonomy" id="71717"/>
    <lineage>
        <taxon>Eukaryota</taxon>
        <taxon>Fungi</taxon>
        <taxon>Dikarya</taxon>
        <taxon>Basidiomycota</taxon>
        <taxon>Agaricomycotina</taxon>
        <taxon>Agaricomycetes</taxon>
        <taxon>Agaricomycetidae</taxon>
        <taxon>Agaricales</taxon>
        <taxon>Agaricineae</taxon>
        <taxon>Psathyrellaceae</taxon>
        <taxon>Coprinellus</taxon>
    </lineage>
</organism>
<evidence type="ECO:0000256" key="2">
    <source>
        <dbReference type="ARBA" id="ARBA00022448"/>
    </source>
</evidence>
<feature type="transmembrane region" description="Helical" evidence="8">
    <location>
        <begin position="275"/>
        <end position="295"/>
    </location>
</feature>
<evidence type="ECO:0000313" key="9">
    <source>
        <dbReference type="EMBL" id="TEB26652.1"/>
    </source>
</evidence>
<evidence type="ECO:0000313" key="10">
    <source>
        <dbReference type="Proteomes" id="UP000298030"/>
    </source>
</evidence>
<evidence type="ECO:0000256" key="4">
    <source>
        <dbReference type="ARBA" id="ARBA00022519"/>
    </source>
</evidence>
<feature type="transmembrane region" description="Helical" evidence="8">
    <location>
        <begin position="114"/>
        <end position="132"/>
    </location>
</feature>
<evidence type="ECO:0000256" key="6">
    <source>
        <dbReference type="ARBA" id="ARBA00022989"/>
    </source>
</evidence>
<protein>
    <submittedName>
        <fullName evidence="9">DUF395-domain-containing protein</fullName>
    </submittedName>
</protein>
<dbReference type="InterPro" id="IPR007272">
    <property type="entry name" value="Sulf_transp_TsuA/YedE"/>
</dbReference>
<dbReference type="GO" id="GO:0005886">
    <property type="term" value="C:plasma membrane"/>
    <property type="evidence" value="ECO:0007669"/>
    <property type="project" value="UniProtKB-SubCell"/>
</dbReference>
<keyword evidence="4" id="KW-0997">Cell inner membrane</keyword>
<feature type="transmembrane region" description="Helical" evidence="8">
    <location>
        <begin position="20"/>
        <end position="37"/>
    </location>
</feature>
<keyword evidence="10" id="KW-1185">Reference proteome</keyword>
<evidence type="ECO:0000256" key="3">
    <source>
        <dbReference type="ARBA" id="ARBA00022475"/>
    </source>
</evidence>
<keyword evidence="6 8" id="KW-1133">Transmembrane helix</keyword>
<dbReference type="InterPro" id="IPR046513">
    <property type="entry name" value="DUF6691"/>
</dbReference>
<keyword evidence="2" id="KW-0813">Transport</keyword>
<comment type="subcellular location">
    <subcellularLocation>
        <location evidence="1">Cell inner membrane</location>
        <topology evidence="1">Multi-pass membrane protein</topology>
    </subcellularLocation>
</comment>
<feature type="transmembrane region" description="Helical" evidence="8">
    <location>
        <begin position="49"/>
        <end position="69"/>
    </location>
</feature>
<feature type="transmembrane region" description="Helical" evidence="8">
    <location>
        <begin position="152"/>
        <end position="170"/>
    </location>
</feature>
<evidence type="ECO:0000256" key="7">
    <source>
        <dbReference type="ARBA" id="ARBA00023136"/>
    </source>
</evidence>
<feature type="transmembrane region" description="Helical" evidence="8">
    <location>
        <begin position="193"/>
        <end position="212"/>
    </location>
</feature>
<feature type="transmembrane region" description="Helical" evidence="8">
    <location>
        <begin position="75"/>
        <end position="93"/>
    </location>
</feature>
<gene>
    <name evidence="9" type="ORF">FA13DRAFT_1889503</name>
</gene>
<dbReference type="Pfam" id="PF20398">
    <property type="entry name" value="DUF6691"/>
    <property type="match status" value="1"/>
</dbReference>
<comment type="caution">
    <text evidence="9">The sequence shown here is derived from an EMBL/GenBank/DDBJ whole genome shotgun (WGS) entry which is preliminary data.</text>
</comment>
<dbReference type="OrthoDB" id="10254418at2759"/>
<feature type="transmembrane region" description="Helical" evidence="8">
    <location>
        <begin position="307"/>
        <end position="330"/>
    </location>
</feature>
<dbReference type="PANTHER" id="PTHR30574">
    <property type="entry name" value="INNER MEMBRANE PROTEIN YEDE"/>
    <property type="match status" value="1"/>
</dbReference>
<accession>A0A4Y7SXT0</accession>
<reference evidence="9 10" key="1">
    <citation type="journal article" date="2019" name="Nat. Ecol. Evol.">
        <title>Megaphylogeny resolves global patterns of mushroom evolution.</title>
        <authorList>
            <person name="Varga T."/>
            <person name="Krizsan K."/>
            <person name="Foldi C."/>
            <person name="Dima B."/>
            <person name="Sanchez-Garcia M."/>
            <person name="Sanchez-Ramirez S."/>
            <person name="Szollosi G.J."/>
            <person name="Szarkandi J.G."/>
            <person name="Papp V."/>
            <person name="Albert L."/>
            <person name="Andreopoulos W."/>
            <person name="Angelini C."/>
            <person name="Antonin V."/>
            <person name="Barry K.W."/>
            <person name="Bougher N.L."/>
            <person name="Buchanan P."/>
            <person name="Buyck B."/>
            <person name="Bense V."/>
            <person name="Catcheside P."/>
            <person name="Chovatia M."/>
            <person name="Cooper J."/>
            <person name="Damon W."/>
            <person name="Desjardin D."/>
            <person name="Finy P."/>
            <person name="Geml J."/>
            <person name="Haridas S."/>
            <person name="Hughes K."/>
            <person name="Justo A."/>
            <person name="Karasinski D."/>
            <person name="Kautmanova I."/>
            <person name="Kiss B."/>
            <person name="Kocsube S."/>
            <person name="Kotiranta H."/>
            <person name="LaButti K.M."/>
            <person name="Lechner B.E."/>
            <person name="Liimatainen K."/>
            <person name="Lipzen A."/>
            <person name="Lukacs Z."/>
            <person name="Mihaltcheva S."/>
            <person name="Morgado L.N."/>
            <person name="Niskanen T."/>
            <person name="Noordeloos M.E."/>
            <person name="Ohm R.A."/>
            <person name="Ortiz-Santana B."/>
            <person name="Ovrebo C."/>
            <person name="Racz N."/>
            <person name="Riley R."/>
            <person name="Savchenko A."/>
            <person name="Shiryaev A."/>
            <person name="Soop K."/>
            <person name="Spirin V."/>
            <person name="Szebenyi C."/>
            <person name="Tomsovsky M."/>
            <person name="Tulloss R.E."/>
            <person name="Uehling J."/>
            <person name="Grigoriev I.V."/>
            <person name="Vagvolgyi C."/>
            <person name="Papp T."/>
            <person name="Martin F.M."/>
            <person name="Miettinen O."/>
            <person name="Hibbett D.S."/>
            <person name="Nagy L.G."/>
        </authorList>
    </citation>
    <scope>NUCLEOTIDE SEQUENCE [LARGE SCALE GENOMIC DNA]</scope>
    <source>
        <strain evidence="9 10">FP101781</strain>
    </source>
</reference>
<keyword evidence="3" id="KW-1003">Cell membrane</keyword>
<dbReference type="STRING" id="71717.A0A4Y7SXT0"/>
<evidence type="ECO:0000256" key="8">
    <source>
        <dbReference type="SAM" id="Phobius"/>
    </source>
</evidence>
<evidence type="ECO:0000256" key="5">
    <source>
        <dbReference type="ARBA" id="ARBA00022692"/>
    </source>
</evidence>
<proteinExistence type="predicted"/>
<sequence>MSHPVPLQSFLGGLTIPLPVHALTLLNGNVFGISGFLHRAVKGNVEGAAGVAGLVLGGMLVAAIDGGVAPTSLPLPIIHVAISGFLVGLGTKLSNGCTSGHMICGLSRFSQRSLVATASFFTTGVITASLVHRDLPAVASVDWSLGANGAKYLAFQLFPFAASLALYALVRSSAPAPATPNAAGSKYYQPAKVLRTLGFVTTAVQFALALQLSNLTDPLRVVSFLLLPWHRAFDPSLAALAAGALPLAIGLWRYARGGEVPVCGGKWNIPKGGCIDWKLVTGAALFGVGWGLAGVCPGPGLVNIGRAVVAGGNITPFATYLIALVAGGLLV</sequence>
<dbReference type="PANTHER" id="PTHR30574:SF1">
    <property type="entry name" value="SULPHUR TRANSPORT DOMAIN-CONTAINING PROTEIN"/>
    <property type="match status" value="1"/>
</dbReference>
<dbReference type="Proteomes" id="UP000298030">
    <property type="component" value="Unassembled WGS sequence"/>
</dbReference>